<dbReference type="Pfam" id="PF07173">
    <property type="entry name" value="GRDP-like"/>
    <property type="match status" value="1"/>
</dbReference>
<dbReference type="Proteomes" id="UP000681722">
    <property type="component" value="Unassembled WGS sequence"/>
</dbReference>
<reference evidence="1" key="1">
    <citation type="submission" date="2021-02" db="EMBL/GenBank/DDBJ databases">
        <authorList>
            <person name="Nowell W R."/>
        </authorList>
    </citation>
    <scope>NUCLEOTIDE SEQUENCE</scope>
</reference>
<dbReference type="PANTHER" id="PTHR34365:SF7">
    <property type="entry name" value="GLYCINE-RICH DOMAIN-CONTAINING PROTEIN 1"/>
    <property type="match status" value="1"/>
</dbReference>
<evidence type="ECO:0000313" key="3">
    <source>
        <dbReference type="Proteomes" id="UP000663829"/>
    </source>
</evidence>
<accession>A0A815MYV7</accession>
<evidence type="ECO:0000313" key="2">
    <source>
        <dbReference type="EMBL" id="CAF4305952.1"/>
    </source>
</evidence>
<dbReference type="InterPro" id="IPR009836">
    <property type="entry name" value="GRDP-like"/>
</dbReference>
<evidence type="ECO:0000313" key="1">
    <source>
        <dbReference type="EMBL" id="CAF1424803.1"/>
    </source>
</evidence>
<name>A0A815MYV7_9BILA</name>
<dbReference type="EMBL" id="CAJOBC010083725">
    <property type="protein sequence ID" value="CAF4305952.1"/>
    <property type="molecule type" value="Genomic_DNA"/>
</dbReference>
<dbReference type="EMBL" id="CAJNOQ010018296">
    <property type="protein sequence ID" value="CAF1424803.1"/>
    <property type="molecule type" value="Genomic_DNA"/>
</dbReference>
<protein>
    <submittedName>
        <fullName evidence="1">Uncharacterized protein</fullName>
    </submittedName>
</protein>
<dbReference type="AlphaFoldDB" id="A0A815MYV7"/>
<dbReference type="PANTHER" id="PTHR34365">
    <property type="entry name" value="ENOLASE (DUF1399)"/>
    <property type="match status" value="1"/>
</dbReference>
<gene>
    <name evidence="1" type="ORF">GPM918_LOCUS33815</name>
    <name evidence="2" type="ORF">SRO942_LOCUS34502</name>
</gene>
<dbReference type="OrthoDB" id="10018102at2759"/>
<keyword evidence="3" id="KW-1185">Reference proteome</keyword>
<proteinExistence type="predicted"/>
<comment type="caution">
    <text evidence="1">The sequence shown here is derived from an EMBL/GenBank/DDBJ whole genome shotgun (WGS) entry which is preliminary data.</text>
</comment>
<sequence length="259" mass="30588">MYRADCLRLFRRVIDHSLLTTDIIQQFLNEQAFLDTRQLYEQRFGEQYCPLSSSHVTSLYSYWDRTHFEFSPQPPDDYENPFSFTEADIILDGNWLDLCKQFMCDTLEKVPIKYYYRRKSKEINLGSSALKRLKKSYERFLYMAAKYPLKDGKSFVSPTYAIDIIWHSHMQQPLNYAADCVRLIGYVIPHSPWPMIEEDTMKKSRDGTDDIWKQEFENSGVGLMPLECHRYSLKYEIKNFGAVAASTTIARNYRGKVHK</sequence>
<organism evidence="1 3">
    <name type="scientific">Didymodactylos carnosus</name>
    <dbReference type="NCBI Taxonomy" id="1234261"/>
    <lineage>
        <taxon>Eukaryota</taxon>
        <taxon>Metazoa</taxon>
        <taxon>Spiralia</taxon>
        <taxon>Gnathifera</taxon>
        <taxon>Rotifera</taxon>
        <taxon>Eurotatoria</taxon>
        <taxon>Bdelloidea</taxon>
        <taxon>Philodinida</taxon>
        <taxon>Philodinidae</taxon>
        <taxon>Didymodactylos</taxon>
    </lineage>
</organism>
<dbReference type="Proteomes" id="UP000663829">
    <property type="component" value="Unassembled WGS sequence"/>
</dbReference>